<comment type="function">
    <text evidence="3">Nucleotide-binding protein.</text>
</comment>
<evidence type="ECO:0000313" key="4">
    <source>
        <dbReference type="EMBL" id="QIB66648.1"/>
    </source>
</evidence>
<proteinExistence type="inferred from homology"/>
<dbReference type="Proteomes" id="UP000477680">
    <property type="component" value="Chromosome"/>
</dbReference>
<dbReference type="InterPro" id="IPR035570">
    <property type="entry name" value="UPF0234_N"/>
</dbReference>
<evidence type="ECO:0000256" key="1">
    <source>
        <dbReference type="ARBA" id="ARBA00022741"/>
    </source>
</evidence>
<dbReference type="PANTHER" id="PTHR30476:SF0">
    <property type="entry name" value="UPF0234 PROTEIN YAJQ"/>
    <property type="match status" value="1"/>
</dbReference>
<comment type="similarity">
    <text evidence="2 3">Belongs to the YajQ family.</text>
</comment>
<dbReference type="InterPro" id="IPR035571">
    <property type="entry name" value="UPF0234-like_C"/>
</dbReference>
<evidence type="ECO:0000256" key="3">
    <source>
        <dbReference type="HAMAP-Rule" id="MF_00632"/>
    </source>
</evidence>
<sequence length="161" mass="18063">MPSFDIVSEVDLHQLTNAVDQAARVINNRFDFKGVDAGFERDERTVALHAEAEFQLEQMEDMLRSALIKCDIDPQAMDSGEPVGSGKLLRQTITLRHGLDSQQCKTIVKTIKDAKLKVQAQIQGDQVRVTGKKRDDLQQAIALLRDSSPVDLPLQFTNFRD</sequence>
<reference evidence="4 5" key="1">
    <citation type="submission" date="2020-02" db="EMBL/GenBank/DDBJ databases">
        <title>Genome sequencing for Kineobactrum sp. M2.</title>
        <authorList>
            <person name="Park S.-J."/>
        </authorList>
    </citation>
    <scope>NUCLEOTIDE SEQUENCE [LARGE SCALE GENOMIC DNA]</scope>
    <source>
        <strain evidence="4 5">M2</strain>
    </source>
</reference>
<dbReference type="EMBL" id="CP048711">
    <property type="protein sequence ID" value="QIB66648.1"/>
    <property type="molecule type" value="Genomic_DNA"/>
</dbReference>
<dbReference type="GO" id="GO:0005829">
    <property type="term" value="C:cytosol"/>
    <property type="evidence" value="ECO:0007669"/>
    <property type="project" value="TreeGrafter"/>
</dbReference>
<dbReference type="CDD" id="cd11740">
    <property type="entry name" value="YajQ_like"/>
    <property type="match status" value="1"/>
</dbReference>
<gene>
    <name evidence="4" type="ORF">G3T16_15865</name>
</gene>
<dbReference type="RefSeq" id="WP_163496082.1">
    <property type="nucleotide sequence ID" value="NZ_CP048711.1"/>
</dbReference>
<organism evidence="4 5">
    <name type="scientific">Kineobactrum salinum</name>
    <dbReference type="NCBI Taxonomy" id="2708301"/>
    <lineage>
        <taxon>Bacteria</taxon>
        <taxon>Pseudomonadati</taxon>
        <taxon>Pseudomonadota</taxon>
        <taxon>Gammaproteobacteria</taxon>
        <taxon>Cellvibrionales</taxon>
        <taxon>Halieaceae</taxon>
        <taxon>Kineobactrum</taxon>
    </lineage>
</organism>
<protein>
    <recommendedName>
        <fullName evidence="3">Nucleotide-binding protein G3T16_15865</fullName>
    </recommendedName>
</protein>
<evidence type="ECO:0000313" key="5">
    <source>
        <dbReference type="Proteomes" id="UP000477680"/>
    </source>
</evidence>
<dbReference type="Gene3D" id="3.30.70.860">
    <property type="match status" value="1"/>
</dbReference>
<dbReference type="SUPFAM" id="SSF89963">
    <property type="entry name" value="YajQ-like"/>
    <property type="match status" value="2"/>
</dbReference>
<dbReference type="NCBIfam" id="NF003819">
    <property type="entry name" value="PRK05412.1"/>
    <property type="match status" value="1"/>
</dbReference>
<dbReference type="AlphaFoldDB" id="A0A6C0U3Y3"/>
<keyword evidence="1 3" id="KW-0547">Nucleotide-binding</keyword>
<keyword evidence="5" id="KW-1185">Reference proteome</keyword>
<dbReference type="KEGG" id="kim:G3T16_15865"/>
<dbReference type="Gene3D" id="3.30.70.990">
    <property type="entry name" value="YajQ-like, domain 2"/>
    <property type="match status" value="1"/>
</dbReference>
<dbReference type="GO" id="GO:0000166">
    <property type="term" value="F:nucleotide binding"/>
    <property type="evidence" value="ECO:0007669"/>
    <property type="project" value="UniProtKB-UniRule"/>
</dbReference>
<accession>A0A6C0U3Y3</accession>
<dbReference type="PANTHER" id="PTHR30476">
    <property type="entry name" value="UPF0234 PROTEIN YAJQ"/>
    <property type="match status" value="1"/>
</dbReference>
<dbReference type="HAMAP" id="MF_00632">
    <property type="entry name" value="UPF0234"/>
    <property type="match status" value="1"/>
</dbReference>
<dbReference type="InterPro" id="IPR007551">
    <property type="entry name" value="YajQ/Smlt4090-like"/>
</dbReference>
<name>A0A6C0U3Y3_9GAMM</name>
<dbReference type="Pfam" id="PF04461">
    <property type="entry name" value="YajQ"/>
    <property type="match status" value="1"/>
</dbReference>
<evidence type="ECO:0000256" key="2">
    <source>
        <dbReference type="ARBA" id="ARBA00093450"/>
    </source>
</evidence>
<dbReference type="InterPro" id="IPR036183">
    <property type="entry name" value="YajQ-like_sf"/>
</dbReference>